<dbReference type="RefSeq" id="WP_151107242.1">
    <property type="nucleotide sequence ID" value="NZ_WAEM01000003.1"/>
</dbReference>
<accession>A0A7J5AER7</accession>
<name>A0A7J5AER7_9FLAO</name>
<sequence>MITDKIKALFNFIEFLHSNIENFKQYDILINELNSLDIERNKLNRSNNFKDKLKYDEIQAEIKDKFEVINENIILLIKDKSNELNICDWNETNTLWNRNILEISELKENFSANDIAEILEHKNKYIEYRTKTNCYYFSQFFFVDLDQILKVLFDFFKESTENENEFEAFEIKKIKVNDISEAVELIQKGHTKFIIPTPDSNTKQRLSKSLSDINFFQIYFETNNKKEFNNDSFITPENWNNLKDVFFKQRMNNYKLSYTQKEKIILEIETIENLTLNNTDYKILKERYKEYLNELLAKQNQIIKLTDFEKSELFKNTAFFYTSTHFNKDNLKGVFNKEYETKKEFVKILYSENTRIFFRYAITLKNEDFIKSIQNEFKLFCAYNNANNETKENWLKHTYHYIINVNELSGFIDKPTVSMVIEWYNETIKSVTPEAHQKLETNKPDEVKNLHPKHNPNDWNTDCFELFKYLIDNYYNDKKRTKTKLICIWFYLSEYNTEKYNLKITKDNYKIFIKENYEIAITNTDKPDNYDSKVLNTLHEHRIKFEDSLK</sequence>
<proteinExistence type="predicted"/>
<comment type="caution">
    <text evidence="1">The sequence shown here is derived from an EMBL/GenBank/DDBJ whole genome shotgun (WGS) entry which is preliminary data.</text>
</comment>
<dbReference type="Proteomes" id="UP000490922">
    <property type="component" value="Unassembled WGS sequence"/>
</dbReference>
<dbReference type="OrthoDB" id="1211741at2"/>
<protein>
    <submittedName>
        <fullName evidence="1">Uncharacterized protein</fullName>
    </submittedName>
</protein>
<gene>
    <name evidence="1" type="ORF">F6464_07760</name>
</gene>
<keyword evidence="2" id="KW-1185">Reference proteome</keyword>
<dbReference type="AlphaFoldDB" id="A0A7J5AER7"/>
<evidence type="ECO:0000313" key="1">
    <source>
        <dbReference type="EMBL" id="KAB1156087.1"/>
    </source>
</evidence>
<dbReference type="EMBL" id="WAEM01000003">
    <property type="protein sequence ID" value="KAB1156087.1"/>
    <property type="molecule type" value="Genomic_DNA"/>
</dbReference>
<reference evidence="1 2" key="1">
    <citation type="submission" date="2019-09" db="EMBL/GenBank/DDBJ databases">
        <title>Flavobacterium sp. nov., isolated from glacier ice.</title>
        <authorList>
            <person name="Liu Q."/>
        </authorList>
    </citation>
    <scope>NUCLEOTIDE SEQUENCE [LARGE SCALE GENOMIC DNA]</scope>
    <source>
        <strain evidence="1 2">NBRC 112527</strain>
    </source>
</reference>
<evidence type="ECO:0000313" key="2">
    <source>
        <dbReference type="Proteomes" id="UP000490922"/>
    </source>
</evidence>
<organism evidence="1 2">
    <name type="scientific">Flavobacterium luteum</name>
    <dbReference type="NCBI Taxonomy" id="2026654"/>
    <lineage>
        <taxon>Bacteria</taxon>
        <taxon>Pseudomonadati</taxon>
        <taxon>Bacteroidota</taxon>
        <taxon>Flavobacteriia</taxon>
        <taxon>Flavobacteriales</taxon>
        <taxon>Flavobacteriaceae</taxon>
        <taxon>Flavobacterium</taxon>
    </lineage>
</organism>